<evidence type="ECO:0000313" key="8">
    <source>
        <dbReference type="Proteomes" id="UP000676169"/>
    </source>
</evidence>
<dbReference type="RefSeq" id="WP_211630814.1">
    <property type="nucleotide sequence ID" value="NZ_CP073100.1"/>
</dbReference>
<dbReference type="Proteomes" id="UP000676169">
    <property type="component" value="Chromosome"/>
</dbReference>
<keyword evidence="8" id="KW-1185">Reference proteome</keyword>
<evidence type="ECO:0000256" key="5">
    <source>
        <dbReference type="ARBA" id="ARBA00023136"/>
    </source>
</evidence>
<dbReference type="GO" id="GO:0016020">
    <property type="term" value="C:membrane"/>
    <property type="evidence" value="ECO:0007669"/>
    <property type="project" value="UniProtKB-SubCell"/>
</dbReference>
<keyword evidence="4 6" id="KW-1133">Transmembrane helix</keyword>
<dbReference type="NCBIfam" id="TIGR03716">
    <property type="entry name" value="R_switched_YkoY"/>
    <property type="match status" value="1"/>
</dbReference>
<evidence type="ECO:0000256" key="3">
    <source>
        <dbReference type="ARBA" id="ARBA00022692"/>
    </source>
</evidence>
<feature type="transmembrane region" description="Helical" evidence="6">
    <location>
        <begin position="228"/>
        <end position="248"/>
    </location>
</feature>
<organism evidence="7 8">
    <name type="scientific">Luteolibacter ambystomatis</name>
    <dbReference type="NCBI Taxonomy" id="2824561"/>
    <lineage>
        <taxon>Bacteria</taxon>
        <taxon>Pseudomonadati</taxon>
        <taxon>Verrucomicrobiota</taxon>
        <taxon>Verrucomicrobiia</taxon>
        <taxon>Verrucomicrobiales</taxon>
        <taxon>Verrucomicrobiaceae</taxon>
        <taxon>Luteolibacter</taxon>
    </lineage>
</organism>
<feature type="transmembrane region" description="Helical" evidence="6">
    <location>
        <begin position="187"/>
        <end position="208"/>
    </location>
</feature>
<feature type="transmembrane region" description="Helical" evidence="6">
    <location>
        <begin position="52"/>
        <end position="71"/>
    </location>
</feature>
<evidence type="ECO:0000256" key="4">
    <source>
        <dbReference type="ARBA" id="ARBA00022989"/>
    </source>
</evidence>
<feature type="transmembrane region" description="Helical" evidence="6">
    <location>
        <begin position="12"/>
        <end position="31"/>
    </location>
</feature>
<keyword evidence="3 6" id="KW-0812">Transmembrane</keyword>
<comment type="subcellular location">
    <subcellularLocation>
        <location evidence="1">Membrane</location>
        <topology evidence="1">Multi-pass membrane protein</topology>
    </subcellularLocation>
</comment>
<dbReference type="PANTHER" id="PTHR30238">
    <property type="entry name" value="MEMBRANE BOUND PREDICTED REDOX MODULATOR"/>
    <property type="match status" value="1"/>
</dbReference>
<accession>A0A975G7C1</accession>
<comment type="similarity">
    <text evidence="2">Belongs to the TerC family.</text>
</comment>
<dbReference type="InterPro" id="IPR005496">
    <property type="entry name" value="Integral_membrane_TerC"/>
</dbReference>
<proteinExistence type="inferred from homology"/>
<dbReference type="EMBL" id="CP073100">
    <property type="protein sequence ID" value="QUE50674.1"/>
    <property type="molecule type" value="Genomic_DNA"/>
</dbReference>
<dbReference type="PANTHER" id="PTHR30238:SF6">
    <property type="entry name" value="TERC-LIKE PROTEIN"/>
    <property type="match status" value="1"/>
</dbReference>
<gene>
    <name evidence="7" type="ORF">KBB96_17665</name>
</gene>
<evidence type="ECO:0000313" key="7">
    <source>
        <dbReference type="EMBL" id="QUE50674.1"/>
    </source>
</evidence>
<reference evidence="7" key="1">
    <citation type="submission" date="2021-04" db="EMBL/GenBank/DDBJ databases">
        <title>Luteolibacter sp. 32A isolated from the skin of an Anderson's salamander (Ambystoma andersonii).</title>
        <authorList>
            <person name="Spergser J."/>
            <person name="Busse H.-J."/>
        </authorList>
    </citation>
    <scope>NUCLEOTIDE SEQUENCE</scope>
    <source>
        <strain evidence="7">32A</strain>
    </source>
</reference>
<evidence type="ECO:0000256" key="1">
    <source>
        <dbReference type="ARBA" id="ARBA00004141"/>
    </source>
</evidence>
<protein>
    <submittedName>
        <fullName evidence="7">DUF475 domain-containing protein</fullName>
    </submittedName>
</protein>
<dbReference type="InterPro" id="IPR022493">
    <property type="entry name" value="CHP03716_TM_YkoY"/>
</dbReference>
<evidence type="ECO:0000256" key="2">
    <source>
        <dbReference type="ARBA" id="ARBA00007511"/>
    </source>
</evidence>
<dbReference type="Pfam" id="PF03741">
    <property type="entry name" value="TerC"/>
    <property type="match status" value="1"/>
</dbReference>
<dbReference type="KEGG" id="lamb:KBB96_17665"/>
<evidence type="ECO:0000256" key="6">
    <source>
        <dbReference type="SAM" id="Phobius"/>
    </source>
</evidence>
<name>A0A975G7C1_9BACT</name>
<dbReference type="AlphaFoldDB" id="A0A975G7C1"/>
<keyword evidence="5 6" id="KW-0472">Membrane</keyword>
<sequence length="261" mass="29101">MDWLHQIFGQDLKAAVPIVLGIIVFEGVLSVDNAAVLATMVRKLPVDQRGRALRIGLLLGYVLRGSCILAVNFLTKVWWVGPLGGAYLLWLAIKHFATHEHIEEAAESSVPGDGNWFFQQITGWIGVFWATVLGVEVMDLMFSIDNVLVANALTDNTYLICMGVFVGILGMRFAAQGFVKLMHRYPFLETCAFVVVGLLGLKLVAGLWVHFQPESGFAHLIESQTFKIIWSVLMLLLFIIPVITHRLFGWPHRQRDEAGAE</sequence>
<feature type="transmembrane region" description="Helical" evidence="6">
    <location>
        <begin position="157"/>
        <end position="175"/>
    </location>
</feature>